<reference evidence="1" key="1">
    <citation type="submission" date="2020-11" db="EMBL/GenBank/DDBJ databases">
        <authorList>
            <person name="Whitehead M."/>
        </authorList>
    </citation>
    <scope>NUCLEOTIDE SEQUENCE</scope>
    <source>
        <strain evidence="1">EGII</strain>
    </source>
</reference>
<keyword evidence="2" id="KW-1185">Reference proteome</keyword>
<dbReference type="EMBL" id="CAJHJT010000001">
    <property type="protein sequence ID" value="CAD6993943.1"/>
    <property type="molecule type" value="Genomic_DNA"/>
</dbReference>
<protein>
    <submittedName>
        <fullName evidence="1">(Mediterranean fruit fly) hypothetical protein</fullName>
    </submittedName>
</protein>
<proteinExistence type="predicted"/>
<evidence type="ECO:0000313" key="1">
    <source>
        <dbReference type="EMBL" id="CAD6993943.1"/>
    </source>
</evidence>
<name>A0A811U9C7_CERCA</name>
<gene>
    <name evidence="1" type="ORF">CCAP1982_LOCUS2728</name>
</gene>
<dbReference type="AlphaFoldDB" id="A0A811U9C7"/>
<organism evidence="1 2">
    <name type="scientific">Ceratitis capitata</name>
    <name type="common">Mediterranean fruit fly</name>
    <name type="synonym">Tephritis capitata</name>
    <dbReference type="NCBI Taxonomy" id="7213"/>
    <lineage>
        <taxon>Eukaryota</taxon>
        <taxon>Metazoa</taxon>
        <taxon>Ecdysozoa</taxon>
        <taxon>Arthropoda</taxon>
        <taxon>Hexapoda</taxon>
        <taxon>Insecta</taxon>
        <taxon>Pterygota</taxon>
        <taxon>Neoptera</taxon>
        <taxon>Endopterygota</taxon>
        <taxon>Diptera</taxon>
        <taxon>Brachycera</taxon>
        <taxon>Muscomorpha</taxon>
        <taxon>Tephritoidea</taxon>
        <taxon>Tephritidae</taxon>
        <taxon>Ceratitis</taxon>
        <taxon>Ceratitis</taxon>
    </lineage>
</organism>
<evidence type="ECO:0000313" key="2">
    <source>
        <dbReference type="Proteomes" id="UP000606786"/>
    </source>
</evidence>
<sequence>MLLNICHSHFATIVVYAFSIICSVDDLHVGAAWRGQQFGQTRSIGQLTLSILAITSRYIVALPHDTKRMNAFI</sequence>
<dbReference type="Proteomes" id="UP000606786">
    <property type="component" value="Unassembled WGS sequence"/>
</dbReference>
<comment type="caution">
    <text evidence="1">The sequence shown here is derived from an EMBL/GenBank/DDBJ whole genome shotgun (WGS) entry which is preliminary data.</text>
</comment>
<accession>A0A811U9C7</accession>